<dbReference type="Proteomes" id="UP000028924">
    <property type="component" value="Unassembled WGS sequence"/>
</dbReference>
<dbReference type="KEGG" id="apro:F751_3192"/>
<reference evidence="1 2" key="1">
    <citation type="journal article" date="2014" name="BMC Genomics">
        <title>Oil accumulation mechanisms of the oleaginous microalga Chlorella protothecoides revealed through its genome, transcriptomes, and proteomes.</title>
        <authorList>
            <person name="Gao C."/>
            <person name="Wang Y."/>
            <person name="Shen Y."/>
            <person name="Yan D."/>
            <person name="He X."/>
            <person name="Dai J."/>
            <person name="Wu Q."/>
        </authorList>
    </citation>
    <scope>NUCLEOTIDE SEQUENCE [LARGE SCALE GENOMIC DNA]</scope>
    <source>
        <strain evidence="1 2">0710</strain>
    </source>
</reference>
<evidence type="ECO:0000313" key="2">
    <source>
        <dbReference type="Proteomes" id="UP000028924"/>
    </source>
</evidence>
<gene>
    <name evidence="1" type="ORF">F751_3192</name>
</gene>
<evidence type="ECO:0000313" key="1">
    <source>
        <dbReference type="EMBL" id="KFM24474.1"/>
    </source>
</evidence>
<dbReference type="AlphaFoldDB" id="A0A087SFH0"/>
<dbReference type="GeneID" id="23614583"/>
<dbReference type="EMBL" id="KL662107">
    <property type="protein sequence ID" value="KFM24474.1"/>
    <property type="molecule type" value="Genomic_DNA"/>
</dbReference>
<organism evidence="1 2">
    <name type="scientific">Auxenochlorella protothecoides</name>
    <name type="common">Green microalga</name>
    <name type="synonym">Chlorella protothecoides</name>
    <dbReference type="NCBI Taxonomy" id="3075"/>
    <lineage>
        <taxon>Eukaryota</taxon>
        <taxon>Viridiplantae</taxon>
        <taxon>Chlorophyta</taxon>
        <taxon>core chlorophytes</taxon>
        <taxon>Trebouxiophyceae</taxon>
        <taxon>Chlorellales</taxon>
        <taxon>Chlorellaceae</taxon>
        <taxon>Auxenochlorella</taxon>
    </lineage>
</organism>
<dbReference type="RefSeq" id="XP_011397362.1">
    <property type="nucleotide sequence ID" value="XM_011399060.1"/>
</dbReference>
<protein>
    <submittedName>
        <fullName evidence="1">Uncharacterized protein</fullName>
    </submittedName>
</protein>
<accession>A0A087SFH0</accession>
<sequence length="74" mass="7638">MARTAATRSPRPASAPASTSLCPARYLVAECSTRSAPSASARWLMGVAMVESMTTAAPRGAHSALMAGTSTQRR</sequence>
<keyword evidence="2" id="KW-1185">Reference proteome</keyword>
<dbReference type="OrthoDB" id="10610742at2759"/>
<proteinExistence type="predicted"/>
<name>A0A087SFH0_AUXPR</name>